<keyword evidence="4" id="KW-0251">Elongation factor</keyword>
<evidence type="ECO:0000313" key="10">
    <source>
        <dbReference type="Proteomes" id="UP000604046"/>
    </source>
</evidence>
<dbReference type="InterPro" id="IPR050611">
    <property type="entry name" value="ABCF"/>
</dbReference>
<dbReference type="AlphaFoldDB" id="A0A812I963"/>
<protein>
    <submittedName>
        <fullName evidence="9">NEW1 protein</fullName>
    </submittedName>
</protein>
<gene>
    <name evidence="9" type="primary">NEW1</name>
    <name evidence="9" type="ORF">SNAT2548_LOCUS2938</name>
</gene>
<dbReference type="GO" id="GO:0016887">
    <property type="term" value="F:ATP hydrolysis activity"/>
    <property type="evidence" value="ECO:0007669"/>
    <property type="project" value="InterPro"/>
</dbReference>
<evidence type="ECO:0000256" key="1">
    <source>
        <dbReference type="ARBA" id="ARBA00004815"/>
    </source>
</evidence>
<dbReference type="InterPro" id="IPR003593">
    <property type="entry name" value="AAA+_ATPase"/>
</dbReference>
<dbReference type="Pfam" id="PF00005">
    <property type="entry name" value="ABC_tran"/>
    <property type="match status" value="2"/>
</dbReference>
<keyword evidence="2" id="KW-0677">Repeat</keyword>
<dbReference type="InterPro" id="IPR017871">
    <property type="entry name" value="ABC_transporter-like_CS"/>
</dbReference>
<keyword evidence="6" id="KW-0648">Protein biosynthesis</keyword>
<feature type="domain" description="ABC transporter" evidence="8">
    <location>
        <begin position="232"/>
        <end position="445"/>
    </location>
</feature>
<dbReference type="PROSITE" id="PS50893">
    <property type="entry name" value="ABC_TRANSPORTER_2"/>
    <property type="match status" value="1"/>
</dbReference>
<comment type="caution">
    <text evidence="9">The sequence shown here is derived from an EMBL/GenBank/DDBJ whole genome shotgun (WGS) entry which is preliminary data.</text>
</comment>
<dbReference type="GO" id="GO:0005524">
    <property type="term" value="F:ATP binding"/>
    <property type="evidence" value="ECO:0007669"/>
    <property type="project" value="UniProtKB-KW"/>
</dbReference>
<dbReference type="InterPro" id="IPR027417">
    <property type="entry name" value="P-loop_NTPase"/>
</dbReference>
<dbReference type="PANTHER" id="PTHR19211:SF5">
    <property type="entry name" value="ELONGATION FACTOR 3A-RELATED"/>
    <property type="match status" value="1"/>
</dbReference>
<dbReference type="InterPro" id="IPR023780">
    <property type="entry name" value="Chromo_domain"/>
</dbReference>
<evidence type="ECO:0000256" key="4">
    <source>
        <dbReference type="ARBA" id="ARBA00022768"/>
    </source>
</evidence>
<dbReference type="SUPFAM" id="SSF54160">
    <property type="entry name" value="Chromo domain-like"/>
    <property type="match status" value="1"/>
</dbReference>
<keyword evidence="5" id="KW-0067">ATP-binding</keyword>
<dbReference type="EMBL" id="CAJNDS010000177">
    <property type="protein sequence ID" value="CAE7022584.1"/>
    <property type="molecule type" value="Genomic_DNA"/>
</dbReference>
<keyword evidence="10" id="KW-1185">Reference proteome</keyword>
<evidence type="ECO:0000256" key="7">
    <source>
        <dbReference type="SAM" id="MobiDB-lite"/>
    </source>
</evidence>
<reference evidence="9" key="1">
    <citation type="submission" date="2021-02" db="EMBL/GenBank/DDBJ databases">
        <authorList>
            <person name="Dougan E. K."/>
            <person name="Rhodes N."/>
            <person name="Thang M."/>
            <person name="Chan C."/>
        </authorList>
    </citation>
    <scope>NUCLEOTIDE SEQUENCE</scope>
</reference>
<evidence type="ECO:0000256" key="5">
    <source>
        <dbReference type="ARBA" id="ARBA00022840"/>
    </source>
</evidence>
<organism evidence="9 10">
    <name type="scientific">Symbiodinium natans</name>
    <dbReference type="NCBI Taxonomy" id="878477"/>
    <lineage>
        <taxon>Eukaryota</taxon>
        <taxon>Sar</taxon>
        <taxon>Alveolata</taxon>
        <taxon>Dinophyceae</taxon>
        <taxon>Suessiales</taxon>
        <taxon>Symbiodiniaceae</taxon>
        <taxon>Symbiodinium</taxon>
    </lineage>
</organism>
<dbReference type="InterPro" id="IPR003439">
    <property type="entry name" value="ABC_transporter-like_ATP-bd"/>
</dbReference>
<keyword evidence="3" id="KW-0547">Nucleotide-binding</keyword>
<comment type="pathway">
    <text evidence="1">Protein biosynthesis; polypeptide chain elongation.</text>
</comment>
<evidence type="ECO:0000256" key="6">
    <source>
        <dbReference type="ARBA" id="ARBA00022917"/>
    </source>
</evidence>
<accession>A0A812I963</accession>
<evidence type="ECO:0000256" key="2">
    <source>
        <dbReference type="ARBA" id="ARBA00022737"/>
    </source>
</evidence>
<feature type="region of interest" description="Disordered" evidence="7">
    <location>
        <begin position="448"/>
        <end position="485"/>
    </location>
</feature>
<dbReference type="SUPFAM" id="SSF52540">
    <property type="entry name" value="P-loop containing nucleoside triphosphate hydrolases"/>
    <property type="match status" value="2"/>
</dbReference>
<sequence>MWRTYALLPDLSELSQPYTPLAVVWDDCQEQLECEILEVIHQLVGDVLRYEHLAWAYPWLNVCFGSFSILGSWGPGYKRHKACLFTNYAILDGPLQAEDSSTIGGWPVADDDLECFEQSQWAFITEIGPEKRERLVRATLKAAWAKFGIPDLDDAITEYLVSSAVTVVAEAQSAGEAEDELLLHLGVILKSQELKDKYVVALCRALAGTVSATPKEVDEGDVPKEGEGPLLCRCRDLILMYMGSTDFLLKDTTFELRKGHRYGIVGSNGTGKTTLMERIADGAIAELSYTSLRFVHIHHESLSECVDKSLTAAAYAREVVGPDIPIHSALAEVGFTNALKSKPVCELSGGWRVRLLLATAVARQADVLLLDEPTNHLDSQAVAWLVNYITCDLAGSTSVVVSHDAAFLDQICTDIIHFDESQLKYYKGNFNEFRKQVQLRDAQELLQVRSRGAREQPSTTVPEATKAEGKIPKSGETSGTPVRVGLPVPGKVEGLTSSRKPVIELKDVSFRYLMASEYILQHVYGKVTAMSRIAIVGPNGSGKSTLVSLLCGEIRPCADEQGAVGEVERHRSLRLAYVAQGHSFHLGEYARCTPEEYIQVRYRNGYDEELQRRLLAPPEEKEAALLKRLGAKFGKYGKQVEAVISRCKRRNDWRYEVKWEDLAERQNTFESAAKLRQLGVERLATALDERLAVGTTEAVTLGSCLGYFEYLAWLPRPGQRAGTCPGSHIGTAGDEPL</sequence>
<name>A0A812I963_9DINO</name>
<evidence type="ECO:0000313" key="9">
    <source>
        <dbReference type="EMBL" id="CAE7022584.1"/>
    </source>
</evidence>
<dbReference type="Proteomes" id="UP000604046">
    <property type="component" value="Unassembled WGS sequence"/>
</dbReference>
<dbReference type="PROSITE" id="PS00211">
    <property type="entry name" value="ABC_TRANSPORTER_1"/>
    <property type="match status" value="1"/>
</dbReference>
<dbReference type="Pfam" id="PF00385">
    <property type="entry name" value="Chromo"/>
    <property type="match status" value="1"/>
</dbReference>
<evidence type="ECO:0000259" key="8">
    <source>
        <dbReference type="PROSITE" id="PS50893"/>
    </source>
</evidence>
<proteinExistence type="predicted"/>
<dbReference type="InterPro" id="IPR016197">
    <property type="entry name" value="Chromo-like_dom_sf"/>
</dbReference>
<evidence type="ECO:0000256" key="3">
    <source>
        <dbReference type="ARBA" id="ARBA00022741"/>
    </source>
</evidence>
<dbReference type="CDD" id="cd03221">
    <property type="entry name" value="ABCF_EF-3"/>
    <property type="match status" value="1"/>
</dbReference>
<dbReference type="PANTHER" id="PTHR19211">
    <property type="entry name" value="ATP-BINDING TRANSPORT PROTEIN-RELATED"/>
    <property type="match status" value="1"/>
</dbReference>
<dbReference type="Gene3D" id="2.40.50.40">
    <property type="match status" value="1"/>
</dbReference>
<dbReference type="SMART" id="SM00382">
    <property type="entry name" value="AAA"/>
    <property type="match status" value="2"/>
</dbReference>
<dbReference type="OrthoDB" id="2321982at2759"/>
<dbReference type="Gene3D" id="3.40.50.300">
    <property type="entry name" value="P-loop containing nucleotide triphosphate hydrolases"/>
    <property type="match status" value="2"/>
</dbReference>